<keyword evidence="1" id="KW-0175">Coiled coil</keyword>
<dbReference type="OMA" id="AQYVQSE"/>
<organism evidence="2 3">
    <name type="scientific">Perkinsus olseni</name>
    <name type="common">Perkinsus atlanticus</name>
    <dbReference type="NCBI Taxonomy" id="32597"/>
    <lineage>
        <taxon>Eukaryota</taxon>
        <taxon>Sar</taxon>
        <taxon>Alveolata</taxon>
        <taxon>Perkinsozoa</taxon>
        <taxon>Perkinsea</taxon>
        <taxon>Perkinsida</taxon>
        <taxon>Perkinsidae</taxon>
        <taxon>Perkinsus</taxon>
    </lineage>
</organism>
<keyword evidence="3" id="KW-1185">Reference proteome</keyword>
<dbReference type="EMBL" id="JABANO010007854">
    <property type="protein sequence ID" value="KAF4749460.1"/>
    <property type="molecule type" value="Genomic_DNA"/>
</dbReference>
<feature type="coiled-coil region" evidence="1">
    <location>
        <begin position="86"/>
        <end position="113"/>
    </location>
</feature>
<dbReference type="AlphaFoldDB" id="A0A7J6TXY6"/>
<reference evidence="2 3" key="1">
    <citation type="submission" date="2020-04" db="EMBL/GenBank/DDBJ databases">
        <title>Perkinsus olseni comparative genomics.</title>
        <authorList>
            <person name="Bogema D.R."/>
        </authorList>
    </citation>
    <scope>NUCLEOTIDE SEQUENCE [LARGE SCALE GENOMIC DNA]</scope>
    <source>
        <strain evidence="2 3">ATCC PRA-207</strain>
    </source>
</reference>
<accession>A0A7J6TXY6</accession>
<comment type="caution">
    <text evidence="2">The sequence shown here is derived from an EMBL/GenBank/DDBJ whole genome shotgun (WGS) entry which is preliminary data.</text>
</comment>
<sequence>MADIVGLITNVERAHTDLQQLRTKMASVTGKLEAIKQQVGPPPAGGGEDGTTPINAHYVQSELRKARETLDRFMSIVREQAEKQDATSADDELLEAEATMEALRKKLKGNDDKSRPLIERLGGDTAIETCVKLAYAQAVKDSRT</sequence>
<evidence type="ECO:0000313" key="3">
    <source>
        <dbReference type="Proteomes" id="UP000553632"/>
    </source>
</evidence>
<evidence type="ECO:0000256" key="1">
    <source>
        <dbReference type="SAM" id="Coils"/>
    </source>
</evidence>
<protein>
    <submittedName>
        <fullName evidence="2">Uncharacterized protein</fullName>
    </submittedName>
</protein>
<dbReference type="Proteomes" id="UP000553632">
    <property type="component" value="Unassembled WGS sequence"/>
</dbReference>
<name>A0A7J6TXY6_PEROL</name>
<evidence type="ECO:0000313" key="2">
    <source>
        <dbReference type="EMBL" id="KAF4749460.1"/>
    </source>
</evidence>
<proteinExistence type="predicted"/>
<feature type="non-terminal residue" evidence="2">
    <location>
        <position position="144"/>
    </location>
</feature>
<gene>
    <name evidence="2" type="ORF">FOZ63_016895</name>
</gene>